<name>A0A1I1C476_9BACT</name>
<evidence type="ECO:0000313" key="2">
    <source>
        <dbReference type="EMBL" id="SFB57331.1"/>
    </source>
</evidence>
<dbReference type="STRING" id="237018.SAMN04489723_12226"/>
<protein>
    <submittedName>
        <fullName evidence="2">Uncharacterized protein</fullName>
    </submittedName>
</protein>
<dbReference type="OrthoDB" id="819896at2"/>
<reference evidence="2 3" key="1">
    <citation type="submission" date="2016-10" db="EMBL/GenBank/DDBJ databases">
        <authorList>
            <person name="de Groot N.N."/>
        </authorList>
    </citation>
    <scope>NUCLEOTIDE SEQUENCE [LARGE SCALE GENOMIC DNA]</scope>
    <source>
        <strain evidence="2 3">DSM 23399</strain>
    </source>
</reference>
<keyword evidence="1" id="KW-0732">Signal</keyword>
<accession>A0A1I1C476</accession>
<dbReference type="RefSeq" id="WP_092900970.1">
    <property type="nucleotide sequence ID" value="NZ_FOKK01000022.1"/>
</dbReference>
<gene>
    <name evidence="2" type="ORF">SAMN04489723_12226</name>
</gene>
<evidence type="ECO:0000313" key="3">
    <source>
        <dbReference type="Proteomes" id="UP000198790"/>
    </source>
</evidence>
<proteinExistence type="predicted"/>
<organism evidence="2 3">
    <name type="scientific">Algoriphagus aquimarinus</name>
    <dbReference type="NCBI Taxonomy" id="237018"/>
    <lineage>
        <taxon>Bacteria</taxon>
        <taxon>Pseudomonadati</taxon>
        <taxon>Bacteroidota</taxon>
        <taxon>Cytophagia</taxon>
        <taxon>Cytophagales</taxon>
        <taxon>Cyclobacteriaceae</taxon>
        <taxon>Algoriphagus</taxon>
    </lineage>
</organism>
<feature type="signal peptide" evidence="1">
    <location>
        <begin position="1"/>
        <end position="20"/>
    </location>
</feature>
<keyword evidence="3" id="KW-1185">Reference proteome</keyword>
<evidence type="ECO:0000256" key="1">
    <source>
        <dbReference type="SAM" id="SignalP"/>
    </source>
</evidence>
<feature type="chain" id="PRO_5011675484" evidence="1">
    <location>
        <begin position="21"/>
        <end position="252"/>
    </location>
</feature>
<dbReference type="EMBL" id="FOKK01000022">
    <property type="protein sequence ID" value="SFB57331.1"/>
    <property type="molecule type" value="Genomic_DNA"/>
</dbReference>
<dbReference type="AlphaFoldDB" id="A0A1I1C476"/>
<dbReference type="Proteomes" id="UP000198790">
    <property type="component" value="Unassembled WGS sequence"/>
</dbReference>
<sequence>MRRILLVSCLALLCASQTIAQEIENKLFGNNLEKLNEDFPVTDTLVFDFPNEGKLLLLFNHTEYELSDLEEKFSLILKKTTKFPEFQTLVYRLSEEYPQTQTEAVILDLEREYLPYMDQLELSAVIGMDFTGGEFTPVVGGRMMFNFRKFDIGASFTNKVFFPERIEGNIKVNSNWFANLEYRWDKSDPKSNTANMFGIGILVNESKSQLFTGTTAQAFYKRKLNKNMSIQVGVIATENFKTFYPTVGIRFW</sequence>